<keyword evidence="3 6" id="KW-1133">Transmembrane helix</keyword>
<dbReference type="SUPFAM" id="SSF81321">
    <property type="entry name" value="Family A G protein-coupled receptor-like"/>
    <property type="match status" value="1"/>
</dbReference>
<name>A0A8H5UHT2_FUSCI</name>
<dbReference type="PROSITE" id="PS50261">
    <property type="entry name" value="G_PROTEIN_RECEP_F2_4"/>
    <property type="match status" value="1"/>
</dbReference>
<organism evidence="8 9">
    <name type="scientific">Fusarium circinatum</name>
    <name type="common">Pitch canker fungus</name>
    <name type="synonym">Gibberella circinata</name>
    <dbReference type="NCBI Taxonomy" id="48490"/>
    <lineage>
        <taxon>Eukaryota</taxon>
        <taxon>Fungi</taxon>
        <taxon>Dikarya</taxon>
        <taxon>Ascomycota</taxon>
        <taxon>Pezizomycotina</taxon>
        <taxon>Sordariomycetes</taxon>
        <taxon>Hypocreomycetidae</taxon>
        <taxon>Hypocreales</taxon>
        <taxon>Nectriaceae</taxon>
        <taxon>Fusarium</taxon>
        <taxon>Fusarium fujikuroi species complex</taxon>
    </lineage>
</organism>
<evidence type="ECO:0000256" key="1">
    <source>
        <dbReference type="ARBA" id="ARBA00004141"/>
    </source>
</evidence>
<keyword evidence="9" id="KW-1185">Reference proteome</keyword>
<reference evidence="8 9" key="2">
    <citation type="submission" date="2020-05" db="EMBL/GenBank/DDBJ databases">
        <title>Identification and distribution of gene clusters putatively required for synthesis of sphingolipid metabolism inhibitors in phylogenetically diverse species of the filamentous fungus Fusarium.</title>
        <authorList>
            <person name="Kim H.-S."/>
            <person name="Busman M."/>
            <person name="Brown D.W."/>
            <person name="Divon H."/>
            <person name="Uhlig S."/>
            <person name="Proctor R.H."/>
        </authorList>
    </citation>
    <scope>NUCLEOTIDE SEQUENCE [LARGE SCALE GENOMIC DNA]</scope>
    <source>
        <strain evidence="8 9">NRRL 25331</strain>
    </source>
</reference>
<keyword evidence="8" id="KW-0675">Receptor</keyword>
<feature type="transmembrane region" description="Helical" evidence="6">
    <location>
        <begin position="236"/>
        <end position="259"/>
    </location>
</feature>
<dbReference type="GO" id="GO:0005886">
    <property type="term" value="C:plasma membrane"/>
    <property type="evidence" value="ECO:0007669"/>
    <property type="project" value="TreeGrafter"/>
</dbReference>
<gene>
    <name evidence="8" type="ORF">FCIRC_1544</name>
</gene>
<feature type="transmembrane region" description="Helical" evidence="6">
    <location>
        <begin position="185"/>
        <end position="206"/>
    </location>
</feature>
<dbReference type="GO" id="GO:0007189">
    <property type="term" value="P:adenylate cyclase-activating G protein-coupled receptor signaling pathway"/>
    <property type="evidence" value="ECO:0007669"/>
    <property type="project" value="TreeGrafter"/>
</dbReference>
<dbReference type="Proteomes" id="UP000572754">
    <property type="component" value="Unassembled WGS sequence"/>
</dbReference>
<dbReference type="Gene3D" id="1.20.1070.10">
    <property type="entry name" value="Rhodopsin 7-helix transmembrane proteins"/>
    <property type="match status" value="1"/>
</dbReference>
<dbReference type="Pfam" id="PF05462">
    <property type="entry name" value="Dicty_CAR"/>
    <property type="match status" value="1"/>
</dbReference>
<dbReference type="GO" id="GO:0004930">
    <property type="term" value="F:G protein-coupled receptor activity"/>
    <property type="evidence" value="ECO:0007669"/>
    <property type="project" value="TreeGrafter"/>
</dbReference>
<feature type="domain" description="G-protein coupled receptors family 2 profile 2" evidence="7">
    <location>
        <begin position="77"/>
        <end position="266"/>
    </location>
</feature>
<accession>A0A8H5UHT2</accession>
<evidence type="ECO:0000313" key="9">
    <source>
        <dbReference type="Proteomes" id="UP000572754"/>
    </source>
</evidence>
<sequence>MATANSIAVAERPFRSCYPSSLSSFVFDHILLRSERLASSFLRIINSKALASPKVNMEGHPEHHRGPTLSPENIEILITIERVGAGCSMIAIILVLLTFGLFKKLRTTPNLFLIFASIANAGASVASMIGYDGLERGEGSHLCQAQAFIFEWFMQSDPWWSLAMAINVFLVFFCNADPRMFRKYAWLYCLICFGGPFIPAVVLISIRNSSEGLIFGDATLWCWIGTDWSLVRLYAYYIPIWIFSFLSIMIYIAVGYHVFHTRNQIRHMVMDVIGNIEKNDHIPYSSSEHRGSSEAVAPSPDISEADETDFYPQNLTPRQDFYGTAVTEVQITREEPRQAIQQETTLPSPPIAAMPPRIQSWVLPSAFEHIEPSTSSRAQRFETLCTSDSSRQPPFSVMTKLRAVKSNASMKLRQFDPVKMAYLRTSFIFGLAVLITWIPSSANRLYSLTHHDRISFPLSVASGCVLPLQGVWNAVIYFTTSWKTFNEEMRVLRFKWFGGPEECTNEVRLNSRLGSSKGSYRNTFERTRQLRAYSVEDTEKPGST</sequence>
<feature type="region of interest" description="Disordered" evidence="5">
    <location>
        <begin position="284"/>
        <end position="303"/>
    </location>
</feature>
<comment type="caution">
    <text evidence="8">The sequence shown here is derived from an EMBL/GenBank/DDBJ whole genome shotgun (WGS) entry which is preliminary data.</text>
</comment>
<dbReference type="InterPro" id="IPR017981">
    <property type="entry name" value="GPCR_2-like_7TM"/>
</dbReference>
<feature type="transmembrane region" description="Helical" evidence="6">
    <location>
        <begin position="111"/>
        <end position="131"/>
    </location>
</feature>
<feature type="transmembrane region" description="Helical" evidence="6">
    <location>
        <begin position="458"/>
        <end position="480"/>
    </location>
</feature>
<keyword evidence="2 6" id="KW-0812">Transmembrane</keyword>
<dbReference type="AlphaFoldDB" id="A0A8H5UHT2"/>
<protein>
    <submittedName>
        <fullName evidence="8">Cyclic AMP receptor A</fullName>
    </submittedName>
</protein>
<proteinExistence type="predicted"/>
<evidence type="ECO:0000259" key="7">
    <source>
        <dbReference type="PROSITE" id="PS50261"/>
    </source>
</evidence>
<feature type="transmembrane region" description="Helical" evidence="6">
    <location>
        <begin position="159"/>
        <end position="176"/>
    </location>
</feature>
<evidence type="ECO:0000256" key="3">
    <source>
        <dbReference type="ARBA" id="ARBA00022989"/>
    </source>
</evidence>
<comment type="subcellular location">
    <subcellularLocation>
        <location evidence="1">Membrane</location>
        <topology evidence="1">Multi-pass membrane protein</topology>
    </subcellularLocation>
</comment>
<evidence type="ECO:0000256" key="2">
    <source>
        <dbReference type="ARBA" id="ARBA00022692"/>
    </source>
</evidence>
<keyword evidence="4 6" id="KW-0472">Membrane</keyword>
<evidence type="ECO:0000256" key="5">
    <source>
        <dbReference type="SAM" id="MobiDB-lite"/>
    </source>
</evidence>
<evidence type="ECO:0000256" key="4">
    <source>
        <dbReference type="ARBA" id="ARBA00023136"/>
    </source>
</evidence>
<evidence type="ECO:0000256" key="6">
    <source>
        <dbReference type="SAM" id="Phobius"/>
    </source>
</evidence>
<feature type="transmembrane region" description="Helical" evidence="6">
    <location>
        <begin position="421"/>
        <end position="438"/>
    </location>
</feature>
<feature type="transmembrane region" description="Helical" evidence="6">
    <location>
        <begin position="83"/>
        <end position="102"/>
    </location>
</feature>
<dbReference type="EMBL" id="JAAQPE010000052">
    <property type="protein sequence ID" value="KAF5689091.1"/>
    <property type="molecule type" value="Genomic_DNA"/>
</dbReference>
<dbReference type="GO" id="GO:0007166">
    <property type="term" value="P:cell surface receptor signaling pathway"/>
    <property type="evidence" value="ECO:0007669"/>
    <property type="project" value="InterPro"/>
</dbReference>
<dbReference type="PANTHER" id="PTHR23112">
    <property type="entry name" value="G PROTEIN-COUPLED RECEPTOR 157-RELATED"/>
    <property type="match status" value="1"/>
</dbReference>
<dbReference type="PANTHER" id="PTHR23112:SF0">
    <property type="entry name" value="TRANSMEMBRANE PROTEIN 116"/>
    <property type="match status" value="1"/>
</dbReference>
<evidence type="ECO:0000313" key="8">
    <source>
        <dbReference type="EMBL" id="KAF5689091.1"/>
    </source>
</evidence>
<reference evidence="9" key="1">
    <citation type="journal article" date="2020" name="BMC Genomics">
        <title>Correction to: Identification and distribution of gene clusters required for synthesis of sphingolipid metabolism inhibitors in diverse species of the filamentous fungus Fusarium.</title>
        <authorList>
            <person name="Kim H.S."/>
            <person name="Lohmar J.M."/>
            <person name="Busman M."/>
            <person name="Brown D.W."/>
            <person name="Naumann T.A."/>
            <person name="Divon H.H."/>
            <person name="Lysoe E."/>
            <person name="Uhlig S."/>
            <person name="Proctor R.H."/>
        </authorList>
    </citation>
    <scope>NUCLEOTIDE SEQUENCE [LARGE SCALE GENOMIC DNA]</scope>
    <source>
        <strain evidence="9">NRRL 25331</strain>
    </source>
</reference>